<feature type="region of interest" description="Disordered" evidence="1">
    <location>
        <begin position="477"/>
        <end position="498"/>
    </location>
</feature>
<dbReference type="SUPFAM" id="SSF51905">
    <property type="entry name" value="FAD/NAD(P)-binding domain"/>
    <property type="match status" value="1"/>
</dbReference>
<sequence>METDAVVVGKQLHRWDLVRAGMLKRNIAGNGPSAMILSYILHGHIPYYTSDPPHPDPLLDAKLQSTPNILQADVDALTAHFAASRLSYSTQALPINVLLDTLVRPSLDIDVSSDDSNVEWRHMPEKAVPHLVFGKSAIPGGQWTEDTLGASWDIQTLSYAAMLSLPGYSFAEHYQKLTGQELPPYTRPTRREITDYFQSYPAAAQIDDVFRCGEELSGITRTATGFYIKSHDLHCKRLVLASGIFSKALPPGPVLRPLLQTSSTPAVPLLVIGSGFSAADAILSASPDQKILHVFRWSPEDRPSPLRGCHQQAYPEYAGVYRLMKRAALDAAETEGNRPKTRRVTSTGFWESRDWSQLYEGVANVEVTAVDVKNESAIVTFRRADGSEFSRTVAGLVYAAGRRGSLSYLDTELSAEVLGQAGAVNAPISAQTLRAKAYENLEIAPGVHIIGSLTGDSLVRFAYGGCVDAARHIIHGSTSQHQSPSTCGSAGTSHPHSPSLTVMNGIDGHQVYLMVPQNLRGRKLSAKHRPRGLLLAGGQPFETCGGISYDKSSHIDLVRNEDVLV</sequence>
<dbReference type="GeneID" id="83204321"/>
<dbReference type="Gene3D" id="3.50.50.60">
    <property type="entry name" value="FAD/NAD(P)-binding domain"/>
    <property type="match status" value="1"/>
</dbReference>
<comment type="caution">
    <text evidence="2">The sequence shown here is derived from an EMBL/GenBank/DDBJ whole genome shotgun (WGS) entry which is preliminary data.</text>
</comment>
<dbReference type="EMBL" id="JAPQKS010000005">
    <property type="protein sequence ID" value="KAJ5226497.1"/>
    <property type="molecule type" value="Genomic_DNA"/>
</dbReference>
<protein>
    <submittedName>
        <fullName evidence="2">Uncharacterized protein</fullName>
    </submittedName>
</protein>
<evidence type="ECO:0000313" key="2">
    <source>
        <dbReference type="EMBL" id="KAJ5226497.1"/>
    </source>
</evidence>
<dbReference type="RefSeq" id="XP_058329908.1">
    <property type="nucleotide sequence ID" value="XM_058477018.1"/>
</dbReference>
<dbReference type="PANTHER" id="PTHR15192:SF8">
    <property type="entry name" value="FAD_NAD(P)-BINDING DOMAIN-CONTAINING PROTEIN"/>
    <property type="match status" value="1"/>
</dbReference>
<name>A0A9W9NUJ1_9EURO</name>
<dbReference type="OrthoDB" id="412005at2759"/>
<accession>A0A9W9NUJ1</accession>
<organism evidence="2 3">
    <name type="scientific">Penicillium chermesinum</name>
    <dbReference type="NCBI Taxonomy" id="63820"/>
    <lineage>
        <taxon>Eukaryota</taxon>
        <taxon>Fungi</taxon>
        <taxon>Dikarya</taxon>
        <taxon>Ascomycota</taxon>
        <taxon>Pezizomycotina</taxon>
        <taxon>Eurotiomycetes</taxon>
        <taxon>Eurotiomycetidae</taxon>
        <taxon>Eurotiales</taxon>
        <taxon>Aspergillaceae</taxon>
        <taxon>Penicillium</taxon>
    </lineage>
</organism>
<dbReference type="InterPro" id="IPR029731">
    <property type="entry name" value="OSGIN1/2"/>
</dbReference>
<dbReference type="PANTHER" id="PTHR15192">
    <property type="entry name" value="PROTEIN CBG05349"/>
    <property type="match status" value="1"/>
</dbReference>
<reference evidence="2" key="2">
    <citation type="journal article" date="2023" name="IMA Fungus">
        <title>Comparative genomic study of the Penicillium genus elucidates a diverse pangenome and 15 lateral gene transfer events.</title>
        <authorList>
            <person name="Petersen C."/>
            <person name="Sorensen T."/>
            <person name="Nielsen M.R."/>
            <person name="Sondergaard T.E."/>
            <person name="Sorensen J.L."/>
            <person name="Fitzpatrick D.A."/>
            <person name="Frisvad J.C."/>
            <person name="Nielsen K.L."/>
        </authorList>
    </citation>
    <scope>NUCLEOTIDE SEQUENCE</scope>
    <source>
        <strain evidence="2">IBT 19713</strain>
    </source>
</reference>
<proteinExistence type="predicted"/>
<reference evidence="2" key="1">
    <citation type="submission" date="2022-11" db="EMBL/GenBank/DDBJ databases">
        <authorList>
            <person name="Petersen C."/>
        </authorList>
    </citation>
    <scope>NUCLEOTIDE SEQUENCE</scope>
    <source>
        <strain evidence="2">IBT 19713</strain>
    </source>
</reference>
<gene>
    <name evidence="2" type="ORF">N7468_007722</name>
</gene>
<dbReference type="Proteomes" id="UP001150941">
    <property type="component" value="Unassembled WGS sequence"/>
</dbReference>
<dbReference type="AlphaFoldDB" id="A0A9W9NUJ1"/>
<evidence type="ECO:0000313" key="3">
    <source>
        <dbReference type="Proteomes" id="UP001150941"/>
    </source>
</evidence>
<keyword evidence="3" id="KW-1185">Reference proteome</keyword>
<evidence type="ECO:0000256" key="1">
    <source>
        <dbReference type="SAM" id="MobiDB-lite"/>
    </source>
</evidence>
<dbReference type="InterPro" id="IPR036188">
    <property type="entry name" value="FAD/NAD-bd_sf"/>
</dbReference>